<evidence type="ECO:0000313" key="1">
    <source>
        <dbReference type="EMBL" id="CAF1353265.1"/>
    </source>
</evidence>
<dbReference type="Proteomes" id="UP000663864">
    <property type="component" value="Unassembled WGS sequence"/>
</dbReference>
<dbReference type="EMBL" id="CAJOBD010007176">
    <property type="protein sequence ID" value="CAF4080190.1"/>
    <property type="molecule type" value="Genomic_DNA"/>
</dbReference>
<sequence>MEKENKYRQFCALTIEQLNILHESCPVAKRTLYESIPSNKSLDPIIDFHCTSNTIKLEKIVNIPVINEYLENLSPTDTYLNGITGQNTSGSFYNYKVNFVKLFEKNKQEFTAFVETMIKNDPAHQGYIHSCRYGDYYKNLLFYNTGGNYRYCPKKNAHHKRN</sequence>
<gene>
    <name evidence="2" type="ORF">JBS370_LOCUS30660</name>
    <name evidence="1" type="ORF">ZHD862_LOCUS30680</name>
</gene>
<organism evidence="1 3">
    <name type="scientific">Rotaria sordida</name>
    <dbReference type="NCBI Taxonomy" id="392033"/>
    <lineage>
        <taxon>Eukaryota</taxon>
        <taxon>Metazoa</taxon>
        <taxon>Spiralia</taxon>
        <taxon>Gnathifera</taxon>
        <taxon>Rotifera</taxon>
        <taxon>Eurotatoria</taxon>
        <taxon>Bdelloidea</taxon>
        <taxon>Philodinida</taxon>
        <taxon>Philodinidae</taxon>
        <taxon>Rotaria</taxon>
    </lineage>
</organism>
<name>A0A815HDS5_9BILA</name>
<comment type="caution">
    <text evidence="1">The sequence shown here is derived from an EMBL/GenBank/DDBJ whole genome shotgun (WGS) entry which is preliminary data.</text>
</comment>
<evidence type="ECO:0000313" key="2">
    <source>
        <dbReference type="EMBL" id="CAF4080190.1"/>
    </source>
</evidence>
<reference evidence="1" key="1">
    <citation type="submission" date="2021-02" db="EMBL/GenBank/DDBJ databases">
        <authorList>
            <person name="Nowell W R."/>
        </authorList>
    </citation>
    <scope>NUCLEOTIDE SEQUENCE</scope>
</reference>
<dbReference type="Proteomes" id="UP000663836">
    <property type="component" value="Unassembled WGS sequence"/>
</dbReference>
<dbReference type="AlphaFoldDB" id="A0A815HDS5"/>
<protein>
    <submittedName>
        <fullName evidence="1">Uncharacterized protein</fullName>
    </submittedName>
</protein>
<dbReference type="EMBL" id="CAJNOT010002931">
    <property type="protein sequence ID" value="CAF1353265.1"/>
    <property type="molecule type" value="Genomic_DNA"/>
</dbReference>
<proteinExistence type="predicted"/>
<evidence type="ECO:0000313" key="3">
    <source>
        <dbReference type="Proteomes" id="UP000663864"/>
    </source>
</evidence>
<accession>A0A815HDS5</accession>